<dbReference type="SUPFAM" id="SSF47336">
    <property type="entry name" value="ACP-like"/>
    <property type="match status" value="1"/>
</dbReference>
<dbReference type="Proteomes" id="UP000321606">
    <property type="component" value="Chromosome"/>
</dbReference>
<dbReference type="Pfam" id="PF23562">
    <property type="entry name" value="AMP-binding_C_3"/>
    <property type="match status" value="1"/>
</dbReference>
<dbReference type="InterPro" id="IPR020845">
    <property type="entry name" value="AMP-binding_CS"/>
</dbReference>
<dbReference type="CDD" id="cd07989">
    <property type="entry name" value="LPLAT_AGPAT-like"/>
    <property type="match status" value="1"/>
</dbReference>
<dbReference type="Gene3D" id="3.30.300.30">
    <property type="match status" value="1"/>
</dbReference>
<accession>A0A510JE56</accession>
<dbReference type="PANTHER" id="PTHR43272:SF52">
    <property type="entry name" value="AMP-DEPENDENT SYNTHETASE_LIGASE DOMAIN-CONTAINING PROTEIN"/>
    <property type="match status" value="1"/>
</dbReference>
<dbReference type="InterPro" id="IPR042099">
    <property type="entry name" value="ANL_N_sf"/>
</dbReference>
<evidence type="ECO:0000313" key="4">
    <source>
        <dbReference type="Proteomes" id="UP000321606"/>
    </source>
</evidence>
<dbReference type="GO" id="GO:0016746">
    <property type="term" value="F:acyltransferase activity"/>
    <property type="evidence" value="ECO:0007669"/>
    <property type="project" value="InterPro"/>
</dbReference>
<proteinExistence type="predicted"/>
<dbReference type="Pfam" id="PF00501">
    <property type="entry name" value="AMP-binding"/>
    <property type="match status" value="1"/>
</dbReference>
<evidence type="ECO:0000313" key="3">
    <source>
        <dbReference type="EMBL" id="BBM36525.1"/>
    </source>
</evidence>
<dbReference type="RefSeq" id="WP_026737797.1">
    <property type="nucleotide sequence ID" value="NZ_AP019822.1"/>
</dbReference>
<dbReference type="OrthoDB" id="9778383at2"/>
<dbReference type="InterPro" id="IPR045851">
    <property type="entry name" value="AMP-bd_C_sf"/>
</dbReference>
<dbReference type="AlphaFoldDB" id="A0A510JE56"/>
<dbReference type="SMART" id="SM00563">
    <property type="entry name" value="PlsC"/>
    <property type="match status" value="1"/>
</dbReference>
<dbReference type="InterPro" id="IPR036736">
    <property type="entry name" value="ACP-like_sf"/>
</dbReference>
<dbReference type="Gene3D" id="3.40.50.12780">
    <property type="entry name" value="N-terminal domain of ligase-like"/>
    <property type="match status" value="1"/>
</dbReference>
<organism evidence="3 4">
    <name type="scientific">Pseudoleptotrichia goodfellowii</name>
    <dbReference type="NCBI Taxonomy" id="157692"/>
    <lineage>
        <taxon>Bacteria</taxon>
        <taxon>Fusobacteriati</taxon>
        <taxon>Fusobacteriota</taxon>
        <taxon>Fusobacteriia</taxon>
        <taxon>Fusobacteriales</taxon>
        <taxon>Leptotrichiaceae</taxon>
        <taxon>Pseudoleptotrichia</taxon>
    </lineage>
</organism>
<dbReference type="Gene3D" id="1.10.1200.10">
    <property type="entry name" value="ACP-like"/>
    <property type="match status" value="1"/>
</dbReference>
<keyword evidence="3" id="KW-0436">Ligase</keyword>
<dbReference type="EMBL" id="AP019822">
    <property type="protein sequence ID" value="BBM36525.1"/>
    <property type="molecule type" value="Genomic_DNA"/>
</dbReference>
<dbReference type="InterPro" id="IPR002123">
    <property type="entry name" value="Plipid/glycerol_acylTrfase"/>
</dbReference>
<dbReference type="InterPro" id="IPR009081">
    <property type="entry name" value="PP-bd_ACP"/>
</dbReference>
<dbReference type="PROSITE" id="PS50075">
    <property type="entry name" value="CARRIER"/>
    <property type="match status" value="1"/>
</dbReference>
<dbReference type="SUPFAM" id="SSF56801">
    <property type="entry name" value="Acetyl-CoA synthetase-like"/>
    <property type="match status" value="1"/>
</dbReference>
<comment type="catalytic activity">
    <reaction evidence="1">
        <text>a long-chain fatty acid + ATP + CoA = a long-chain fatty acyl-CoA + AMP + diphosphate</text>
        <dbReference type="Rhea" id="RHEA:15421"/>
        <dbReference type="ChEBI" id="CHEBI:30616"/>
        <dbReference type="ChEBI" id="CHEBI:33019"/>
        <dbReference type="ChEBI" id="CHEBI:57287"/>
        <dbReference type="ChEBI" id="CHEBI:57560"/>
        <dbReference type="ChEBI" id="CHEBI:83139"/>
        <dbReference type="ChEBI" id="CHEBI:456215"/>
        <dbReference type="EC" id="6.2.1.3"/>
    </reaction>
    <physiologicalReaction direction="left-to-right" evidence="1">
        <dbReference type="Rhea" id="RHEA:15422"/>
    </physiologicalReaction>
</comment>
<protein>
    <submittedName>
        <fullName evidence="3">AMP-dependent synthetase and ligase</fullName>
    </submittedName>
</protein>
<name>A0A510JE56_9FUSO</name>
<dbReference type="GO" id="GO:0004467">
    <property type="term" value="F:long-chain fatty acid-CoA ligase activity"/>
    <property type="evidence" value="ECO:0007669"/>
    <property type="project" value="UniProtKB-EC"/>
</dbReference>
<feature type="domain" description="Carrier" evidence="2">
    <location>
        <begin position="528"/>
        <end position="604"/>
    </location>
</feature>
<dbReference type="GO" id="GO:0016020">
    <property type="term" value="C:membrane"/>
    <property type="evidence" value="ECO:0007669"/>
    <property type="project" value="TreeGrafter"/>
</dbReference>
<dbReference type="KEGG" id="lgo:JCM16774_1466"/>
<gene>
    <name evidence="3" type="ORF">JCM16774_1466</name>
</gene>
<reference evidence="3 4" key="1">
    <citation type="submission" date="2019-07" db="EMBL/GenBank/DDBJ databases">
        <title>Complete Genome Sequence of Leptotrichia goodfellowii Strain JCM 16774.</title>
        <authorList>
            <person name="Watanabe S."/>
            <person name="Cui L."/>
        </authorList>
    </citation>
    <scope>NUCLEOTIDE SEQUENCE [LARGE SCALE GENOMIC DNA]</scope>
    <source>
        <strain evidence="3 4">JCM16774</strain>
    </source>
</reference>
<sequence length="830" mass="95447">MFLQKTDRLALVDFENNHINYTEVVNKIKYFSENVIELDKNKFGLIIMENRVEWIYSFFAVWDKKSAPITIDSASNPKEILYVLEDSHPEVIICSNETEKNIKEALLSYGLKDKVKIVNVDNYPIDKEKLEIIKNKEFELYNPEDEDTAVMLYTSGTTGLPKGVMLTYKNLNTEMDGIFAKNIFTHEDQILALLPFHHILPLTATVLLMLRHQTSIVFVEKIASKEILEALSRNRVTALIGVPRVFKLFYDGIKQQIDAKFITRFIYKTMSKIKSMKLRRKVFKKVHDKFGGHLDFIVSGGAKLDAEIAEFYEILGIYSLEGYGLTETSPVIAVNSQKERKIGTVGKKLENIEVKVVDEELWVKGPIVMKGYYNKPEKTAEVMTEDGWFKTGDLATIDDEGYITIRGRKNSMIVLSNGKNIDPETIENKVIAKSNYLIKEIGVFGHNDKIAAIIVPELVEFRKKGITNINAYIKNVIEDYNLTVHNHEKILDYKLYEEELPKTRVGKVRRFMLPNLYEKNTTEKKKVEEPDSEVYKILKEYIKKLKGIEPLPEENLELEIGMDSLDIVELFAYIENSFGIKLNEEQFSEMSNLKALSEYINEKATKIEDSEVDWKKIIEEAPAVEEKNRWVTKVLRPLLDVTLKVYFRLKRVNRDKISAEQQIFVSNHQSFIDSLVLGSLLPHKILYNTMFLAIDWYFKKGIMKLLVSNGNVVLIDINKNIKKSVEEIAAHVKAGKNVLIFPEGARTKDGKVGKFKKVFAIIAKELNVDIQCLGIKGGFEAYSRFMKFPKPKKIEVAALERFKPEGTYDEIVRKAENIIREYVEGNNTQV</sequence>
<dbReference type="InterPro" id="IPR000873">
    <property type="entry name" value="AMP-dep_synth/lig_dom"/>
</dbReference>
<dbReference type="STRING" id="714315.GCA_000516535_01474"/>
<dbReference type="PROSITE" id="PS00455">
    <property type="entry name" value="AMP_BINDING"/>
    <property type="match status" value="1"/>
</dbReference>
<evidence type="ECO:0000259" key="2">
    <source>
        <dbReference type="PROSITE" id="PS50075"/>
    </source>
</evidence>
<evidence type="ECO:0000256" key="1">
    <source>
        <dbReference type="ARBA" id="ARBA00024484"/>
    </source>
</evidence>
<dbReference type="Pfam" id="PF00550">
    <property type="entry name" value="PP-binding"/>
    <property type="match status" value="1"/>
</dbReference>
<dbReference type="Pfam" id="PF01553">
    <property type="entry name" value="Acyltransferase"/>
    <property type="match status" value="1"/>
</dbReference>
<dbReference type="SUPFAM" id="SSF69593">
    <property type="entry name" value="Glycerol-3-phosphate (1)-acyltransferase"/>
    <property type="match status" value="1"/>
</dbReference>
<dbReference type="PANTHER" id="PTHR43272">
    <property type="entry name" value="LONG-CHAIN-FATTY-ACID--COA LIGASE"/>
    <property type="match status" value="1"/>
</dbReference>